<dbReference type="InterPro" id="IPR016454">
    <property type="entry name" value="Cysteine_dSase"/>
</dbReference>
<dbReference type="InterPro" id="IPR000192">
    <property type="entry name" value="Aminotrans_V_dom"/>
</dbReference>
<evidence type="ECO:0000256" key="4">
    <source>
        <dbReference type="ARBA" id="ARBA00022898"/>
    </source>
</evidence>
<dbReference type="Gene3D" id="3.90.1150.10">
    <property type="entry name" value="Aspartate Aminotransferase, domain 1"/>
    <property type="match status" value="1"/>
</dbReference>
<dbReference type="InterPro" id="IPR010969">
    <property type="entry name" value="Cys_dSase-rel_unknwn_funct"/>
</dbReference>
<dbReference type="PANTHER" id="PTHR43586:SF4">
    <property type="entry name" value="ISOPENICILLIN N EPIMERASE"/>
    <property type="match status" value="1"/>
</dbReference>
<comment type="similarity">
    <text evidence="2">Belongs to the class-V pyridoxal-phosphate-dependent aminotransferase family. Csd subfamily.</text>
</comment>
<dbReference type="InterPro" id="IPR015424">
    <property type="entry name" value="PyrdxlP-dep_Trfase"/>
</dbReference>
<evidence type="ECO:0000256" key="6">
    <source>
        <dbReference type="RuleBase" id="RU004504"/>
    </source>
</evidence>
<comment type="caution">
    <text evidence="8">The sequence shown here is derived from an EMBL/GenBank/DDBJ whole genome shotgun (WGS) entry which is preliminary data.</text>
</comment>
<protein>
    <recommendedName>
        <fullName evidence="3">cysteine desulfurase</fullName>
        <ecNumber evidence="3">2.8.1.7</ecNumber>
    </recommendedName>
</protein>
<proteinExistence type="inferred from homology"/>
<evidence type="ECO:0000256" key="3">
    <source>
        <dbReference type="ARBA" id="ARBA00012239"/>
    </source>
</evidence>
<dbReference type="EMBL" id="ADAD01000125">
    <property type="protein sequence ID" value="EEY34886.1"/>
    <property type="molecule type" value="Genomic_DNA"/>
</dbReference>
<reference evidence="8 9" key="1">
    <citation type="submission" date="2009-10" db="EMBL/GenBank/DDBJ databases">
        <authorList>
            <person name="Harkins D.M."/>
            <person name="Madupu R."/>
            <person name="Durkin A.S."/>
            <person name="Torralba M."/>
            <person name="Methe B."/>
            <person name="Sutton G.G."/>
            <person name="Strausberg R.L."/>
            <person name="Nelson K.E."/>
        </authorList>
    </citation>
    <scope>NUCLEOTIDE SEQUENCE [LARGE SCALE GENOMIC DNA]</scope>
    <source>
        <strain evidence="8 9">F0264</strain>
    </source>
</reference>
<dbReference type="Proteomes" id="UP000004226">
    <property type="component" value="Unassembled WGS sequence"/>
</dbReference>
<keyword evidence="4" id="KW-0663">Pyridoxal phosphate</keyword>
<evidence type="ECO:0000256" key="1">
    <source>
        <dbReference type="ARBA" id="ARBA00001933"/>
    </source>
</evidence>
<dbReference type="PROSITE" id="PS00595">
    <property type="entry name" value="AA_TRANSFER_CLASS_5"/>
    <property type="match status" value="1"/>
</dbReference>
<comment type="cofactor">
    <cofactor evidence="1 6">
        <name>pyridoxal 5'-phosphate</name>
        <dbReference type="ChEBI" id="CHEBI:597326"/>
    </cofactor>
</comment>
<dbReference type="PANTHER" id="PTHR43586">
    <property type="entry name" value="CYSTEINE DESULFURASE"/>
    <property type="match status" value="1"/>
</dbReference>
<keyword evidence="9" id="KW-1185">Reference proteome</keyword>
<dbReference type="AlphaFoldDB" id="D0GM13"/>
<evidence type="ECO:0000256" key="2">
    <source>
        <dbReference type="ARBA" id="ARBA00010447"/>
    </source>
</evidence>
<dbReference type="NCBIfam" id="TIGR01977">
    <property type="entry name" value="am_tr_V_EF2568"/>
    <property type="match status" value="1"/>
</dbReference>
<evidence type="ECO:0000313" key="9">
    <source>
        <dbReference type="Proteomes" id="UP000004226"/>
    </source>
</evidence>
<dbReference type="InterPro" id="IPR020578">
    <property type="entry name" value="Aminotrans_V_PyrdxlP_BS"/>
</dbReference>
<name>D0GM13_9FUSO</name>
<accession>D0GM13</accession>
<evidence type="ECO:0000259" key="7">
    <source>
        <dbReference type="Pfam" id="PF00266"/>
    </source>
</evidence>
<sequence>MIYLDSAATSYYKPEEVATAVYNAIKTMGNSSRGVNKASLSATRIIFETREKLAKLFNIKNSSQIAFMQNSTEALNVAVNGIFTGKEHIITTEAEHNSVLRPLYNLQKKGLELTILKCDKNGECDFSEIEKNIKDNTKAFICTHASNLTGNIMNIKKAGETCKKNNILFVVDASQTAGVIPIDVSENNIDILCFTGHKSLMGPQGTGGIYVKEGIELIQTKVGGSGTHTYEKEHPSEMPERLEAGTLNGHSIAGLNAALDFLEKTGIENIHKKEQELMWKFYEGIKDIKGVRIYGKFYEGDKKVNRAPIVTINLNNVDSSEICDILDSEYGIVTRCGGHCAPLMHKALGTDKTGAVRFSFSYFNSEKDIEEAVKAVKEISEYDF</sequence>
<dbReference type="GO" id="GO:0031071">
    <property type="term" value="F:cysteine desulfurase activity"/>
    <property type="evidence" value="ECO:0007669"/>
    <property type="project" value="UniProtKB-EC"/>
</dbReference>
<dbReference type="InterPro" id="IPR015421">
    <property type="entry name" value="PyrdxlP-dep_Trfase_major"/>
</dbReference>
<evidence type="ECO:0000256" key="5">
    <source>
        <dbReference type="ARBA" id="ARBA00050776"/>
    </source>
</evidence>
<dbReference type="SUPFAM" id="SSF53383">
    <property type="entry name" value="PLP-dependent transferases"/>
    <property type="match status" value="1"/>
</dbReference>
<feature type="domain" description="Aminotransferase class V" evidence="7">
    <location>
        <begin position="2"/>
        <end position="370"/>
    </location>
</feature>
<dbReference type="eggNOG" id="COG0520">
    <property type="taxonomic scope" value="Bacteria"/>
</dbReference>
<dbReference type="RefSeq" id="WP_006807487.1">
    <property type="nucleotide sequence ID" value="NZ_ADAD01000125.1"/>
</dbReference>
<dbReference type="Pfam" id="PF00266">
    <property type="entry name" value="Aminotran_5"/>
    <property type="match status" value="1"/>
</dbReference>
<evidence type="ECO:0000313" key="8">
    <source>
        <dbReference type="EMBL" id="EEY34886.1"/>
    </source>
</evidence>
<dbReference type="EC" id="2.8.1.7" evidence="3"/>
<dbReference type="Gene3D" id="3.40.640.10">
    <property type="entry name" value="Type I PLP-dependent aspartate aminotransferase-like (Major domain)"/>
    <property type="match status" value="1"/>
</dbReference>
<organism evidence="8 9">
    <name type="scientific">Pseudoleptotrichia goodfellowii F0264</name>
    <dbReference type="NCBI Taxonomy" id="596323"/>
    <lineage>
        <taxon>Bacteria</taxon>
        <taxon>Fusobacteriati</taxon>
        <taxon>Fusobacteriota</taxon>
        <taxon>Fusobacteriia</taxon>
        <taxon>Fusobacteriales</taxon>
        <taxon>Leptotrichiaceae</taxon>
        <taxon>Pseudoleptotrichia</taxon>
    </lineage>
</organism>
<dbReference type="InterPro" id="IPR015422">
    <property type="entry name" value="PyrdxlP-dep_Trfase_small"/>
</dbReference>
<comment type="catalytic activity">
    <reaction evidence="5">
        <text>(sulfur carrier)-H + L-cysteine = (sulfur carrier)-SH + L-alanine</text>
        <dbReference type="Rhea" id="RHEA:43892"/>
        <dbReference type="Rhea" id="RHEA-COMP:14737"/>
        <dbReference type="Rhea" id="RHEA-COMP:14739"/>
        <dbReference type="ChEBI" id="CHEBI:29917"/>
        <dbReference type="ChEBI" id="CHEBI:35235"/>
        <dbReference type="ChEBI" id="CHEBI:57972"/>
        <dbReference type="ChEBI" id="CHEBI:64428"/>
        <dbReference type="EC" id="2.8.1.7"/>
    </reaction>
</comment>
<dbReference type="PIRSF" id="PIRSF005572">
    <property type="entry name" value="NifS"/>
    <property type="match status" value="1"/>
</dbReference>
<gene>
    <name evidence="8" type="ORF">HMPREF0554_1724</name>
</gene>